<dbReference type="InterPro" id="IPR012763">
    <property type="entry name" value="DNA_pol_III_sug/sutau_N"/>
</dbReference>
<evidence type="ECO:0000313" key="14">
    <source>
        <dbReference type="EMBL" id="MBM7615571.1"/>
    </source>
</evidence>
<dbReference type="Pfam" id="PF13177">
    <property type="entry name" value="DNA_pol3_delta2"/>
    <property type="match status" value="1"/>
</dbReference>
<evidence type="ECO:0000256" key="2">
    <source>
        <dbReference type="ARBA" id="ARBA00012417"/>
    </source>
</evidence>
<dbReference type="InterPro" id="IPR048448">
    <property type="entry name" value="DnaX-like_C"/>
</dbReference>
<evidence type="ECO:0000256" key="4">
    <source>
        <dbReference type="ARBA" id="ARBA00022695"/>
    </source>
</evidence>
<proteinExistence type="inferred from homology"/>
<dbReference type="CDD" id="cd18137">
    <property type="entry name" value="HLD_clamp_pol_III_gamma_tau"/>
    <property type="match status" value="1"/>
</dbReference>
<dbReference type="Gene3D" id="3.30.300.180">
    <property type="match status" value="1"/>
</dbReference>
<dbReference type="Gene3D" id="1.10.8.60">
    <property type="match status" value="1"/>
</dbReference>
<dbReference type="PANTHER" id="PTHR11669:SF0">
    <property type="entry name" value="PROTEIN STICHEL-LIKE 2"/>
    <property type="match status" value="1"/>
</dbReference>
<dbReference type="Gene3D" id="1.20.272.10">
    <property type="match status" value="1"/>
</dbReference>
<keyword evidence="9" id="KW-0067">ATP-binding</keyword>
<dbReference type="EC" id="2.7.7.7" evidence="2"/>
<evidence type="ECO:0000256" key="7">
    <source>
        <dbReference type="ARBA" id="ARBA00022741"/>
    </source>
</evidence>
<protein>
    <recommendedName>
        <fullName evidence="2">DNA-directed DNA polymerase</fullName>
        <ecNumber evidence="2">2.7.7.7</ecNumber>
    </recommendedName>
</protein>
<dbReference type="InterPro" id="IPR027417">
    <property type="entry name" value="P-loop_NTPase"/>
</dbReference>
<keyword evidence="4 14" id="KW-0548">Nucleotidyltransferase</keyword>
<reference evidence="14 15" key="1">
    <citation type="submission" date="2021-01" db="EMBL/GenBank/DDBJ databases">
        <title>Genomic Encyclopedia of Type Strains, Phase IV (KMG-IV): sequencing the most valuable type-strain genomes for metagenomic binning, comparative biology and taxonomic classification.</title>
        <authorList>
            <person name="Goeker M."/>
        </authorList>
    </citation>
    <scope>NUCLEOTIDE SEQUENCE [LARGE SCALE GENOMIC DNA]</scope>
    <source>
        <strain evidence="14 15">DSM 25890</strain>
    </source>
</reference>
<keyword evidence="15" id="KW-1185">Reference proteome</keyword>
<keyword evidence="5" id="KW-0235">DNA replication</keyword>
<dbReference type="Proteomes" id="UP001314796">
    <property type="component" value="Unassembled WGS sequence"/>
</dbReference>
<evidence type="ECO:0000256" key="9">
    <source>
        <dbReference type="ARBA" id="ARBA00022840"/>
    </source>
</evidence>
<dbReference type="InterPro" id="IPR045085">
    <property type="entry name" value="HLD_clamp_pol_III_gamma_tau"/>
</dbReference>
<dbReference type="SMART" id="SM00382">
    <property type="entry name" value="AAA"/>
    <property type="match status" value="1"/>
</dbReference>
<evidence type="ECO:0000256" key="10">
    <source>
        <dbReference type="ARBA" id="ARBA00022932"/>
    </source>
</evidence>
<comment type="caution">
    <text evidence="14">The sequence shown here is derived from an EMBL/GenBank/DDBJ whole genome shotgun (WGS) entry which is preliminary data.</text>
</comment>
<evidence type="ECO:0000259" key="13">
    <source>
        <dbReference type="SMART" id="SM00382"/>
    </source>
</evidence>
<dbReference type="SUPFAM" id="SSF52540">
    <property type="entry name" value="P-loop containing nucleoside triphosphate hydrolases"/>
    <property type="match status" value="1"/>
</dbReference>
<feature type="domain" description="AAA+ ATPase" evidence="13">
    <location>
        <begin position="37"/>
        <end position="179"/>
    </location>
</feature>
<evidence type="ECO:0000256" key="12">
    <source>
        <dbReference type="SAM" id="MobiDB-lite"/>
    </source>
</evidence>
<dbReference type="Pfam" id="PF22608">
    <property type="entry name" value="DNAX_ATPase_lid"/>
    <property type="match status" value="1"/>
</dbReference>
<keyword evidence="8" id="KW-0862">Zinc</keyword>
<keyword evidence="3 14" id="KW-0808">Transferase</keyword>
<dbReference type="InterPro" id="IPR022754">
    <property type="entry name" value="DNA_pol_III_gamma-3"/>
</dbReference>
<dbReference type="InterPro" id="IPR050238">
    <property type="entry name" value="DNA_Rep/Repair_Clamp_Loader"/>
</dbReference>
<evidence type="ECO:0000256" key="3">
    <source>
        <dbReference type="ARBA" id="ARBA00022679"/>
    </source>
</evidence>
<dbReference type="Pfam" id="PF12169">
    <property type="entry name" value="DNA_pol3_gamma3"/>
    <property type="match status" value="1"/>
</dbReference>
<feature type="region of interest" description="Disordered" evidence="12">
    <location>
        <begin position="401"/>
        <end position="430"/>
    </location>
</feature>
<evidence type="ECO:0000256" key="6">
    <source>
        <dbReference type="ARBA" id="ARBA00022723"/>
    </source>
</evidence>
<dbReference type="GO" id="GO:0003887">
    <property type="term" value="F:DNA-directed DNA polymerase activity"/>
    <property type="evidence" value="ECO:0007669"/>
    <property type="project" value="UniProtKB-EC"/>
</dbReference>
<dbReference type="InterPro" id="IPR008921">
    <property type="entry name" value="DNA_pol3_clamp-load_cplx_C"/>
</dbReference>
<keyword evidence="6" id="KW-0479">Metal-binding</keyword>
<dbReference type="Gene3D" id="3.40.50.300">
    <property type="entry name" value="P-loop containing nucleotide triphosphate hydrolases"/>
    <property type="match status" value="1"/>
</dbReference>
<dbReference type="NCBIfam" id="TIGR02397">
    <property type="entry name" value="dnaX_nterm"/>
    <property type="match status" value="1"/>
</dbReference>
<evidence type="ECO:0000256" key="8">
    <source>
        <dbReference type="ARBA" id="ARBA00022833"/>
    </source>
</evidence>
<dbReference type="InterPro" id="IPR038454">
    <property type="entry name" value="DnaA_N_sf"/>
</dbReference>
<sequence length="556" mass="63217">MTYQALYRKWRPTVFEDVVGQDHITTTLKNQIKSKNISHAYLFSGTRGTGKTSTAKIFARAINCIEPNGFDPCNHCEVCHGILSENIMDVIEIDAASNNGVDHIREIRENVKYPPSKGKYKVYIIDEVHMLSTGAFNALLKTLEEPPSHVVFILATTEPHKLPATILSRCQRFDFKPVKNKDIVERLARICNSMDIAFEEKALWTVARNGRGGLRDSLSILEQCISFSRGKLTYEEVVNTLGLTNEEVLMKLVDAIHRRNASDALKIVQSLIMEGKDVQLLIKDLINYIRQLLLLRMKVVEADRGEDSREIAELMEKQSQTFKEEDIIRYIYSLTEAEGKAKYASQPQIILEVTLVGLCNPQMDQSIDGLIQRIEDLEQMVKNANTRIVSAPQMVAENKQINNTTKAHSTTTRNQNQYKTSEVEKQEESVSINRGSAPIELKKIKAKWADILETIRQNKKAQIKAFLMEGEIIDLKGETLVIGFKDGFSFHRDALNKEKTKNFIIEVIHKVTGQQVQLSLIMESELHHQKSNQGSYDPIDQLKNILPEDMFEIVED</sequence>
<evidence type="ECO:0000256" key="5">
    <source>
        <dbReference type="ARBA" id="ARBA00022705"/>
    </source>
</evidence>
<dbReference type="InterPro" id="IPR003593">
    <property type="entry name" value="AAA+_ATPase"/>
</dbReference>
<comment type="similarity">
    <text evidence="1">Belongs to the DnaX/STICHEL family.</text>
</comment>
<accession>A0ABS2NRL5</accession>
<comment type="catalytic activity">
    <reaction evidence="11">
        <text>DNA(n) + a 2'-deoxyribonucleoside 5'-triphosphate = DNA(n+1) + diphosphate</text>
        <dbReference type="Rhea" id="RHEA:22508"/>
        <dbReference type="Rhea" id="RHEA-COMP:17339"/>
        <dbReference type="Rhea" id="RHEA-COMP:17340"/>
        <dbReference type="ChEBI" id="CHEBI:33019"/>
        <dbReference type="ChEBI" id="CHEBI:61560"/>
        <dbReference type="ChEBI" id="CHEBI:173112"/>
        <dbReference type="EC" id="2.7.7.7"/>
    </reaction>
</comment>
<evidence type="ECO:0000256" key="1">
    <source>
        <dbReference type="ARBA" id="ARBA00006360"/>
    </source>
</evidence>
<name>A0ABS2NRL5_9FIRM</name>
<feature type="compositionally biased region" description="Polar residues" evidence="12">
    <location>
        <begin position="401"/>
        <end position="420"/>
    </location>
</feature>
<keyword evidence="10" id="KW-0239">DNA-directed DNA polymerase</keyword>
<evidence type="ECO:0000313" key="15">
    <source>
        <dbReference type="Proteomes" id="UP001314796"/>
    </source>
</evidence>
<evidence type="ECO:0000256" key="11">
    <source>
        <dbReference type="ARBA" id="ARBA00049244"/>
    </source>
</evidence>
<organism evidence="14 15">
    <name type="scientific">Alkaliphilus hydrothermalis</name>
    <dbReference type="NCBI Taxonomy" id="1482730"/>
    <lineage>
        <taxon>Bacteria</taxon>
        <taxon>Bacillati</taxon>
        <taxon>Bacillota</taxon>
        <taxon>Clostridia</taxon>
        <taxon>Peptostreptococcales</taxon>
        <taxon>Natronincolaceae</taxon>
        <taxon>Alkaliphilus</taxon>
    </lineage>
</organism>
<dbReference type="NCBIfam" id="NF004046">
    <property type="entry name" value="PRK05563.1"/>
    <property type="match status" value="1"/>
</dbReference>
<dbReference type="PANTHER" id="PTHR11669">
    <property type="entry name" value="REPLICATION FACTOR C / DNA POLYMERASE III GAMMA-TAU SUBUNIT"/>
    <property type="match status" value="1"/>
</dbReference>
<keyword evidence="7" id="KW-0547">Nucleotide-binding</keyword>
<gene>
    <name evidence="14" type="ORF">JOC73_002141</name>
</gene>
<dbReference type="SUPFAM" id="SSF48019">
    <property type="entry name" value="post-AAA+ oligomerization domain-like"/>
    <property type="match status" value="1"/>
</dbReference>
<dbReference type="CDD" id="cd00009">
    <property type="entry name" value="AAA"/>
    <property type="match status" value="1"/>
</dbReference>
<dbReference type="EMBL" id="JAFBEE010000014">
    <property type="protein sequence ID" value="MBM7615571.1"/>
    <property type="molecule type" value="Genomic_DNA"/>
</dbReference>
<dbReference type="Pfam" id="PF20964">
    <property type="entry name" value="DnaX_C"/>
    <property type="match status" value="1"/>
</dbReference>